<dbReference type="AlphaFoldDB" id="A0A9Q1FJ13"/>
<evidence type="ECO:0000313" key="1">
    <source>
        <dbReference type="EMBL" id="KAJ8359766.1"/>
    </source>
</evidence>
<comment type="caution">
    <text evidence="1">The sequence shown here is derived from an EMBL/GenBank/DDBJ whole genome shotgun (WGS) entry which is preliminary data.</text>
</comment>
<keyword evidence="2" id="KW-1185">Reference proteome</keyword>
<organism evidence="1 2">
    <name type="scientific">Synaphobranchus kaupii</name>
    <name type="common">Kaup's arrowtooth eel</name>
    <dbReference type="NCBI Taxonomy" id="118154"/>
    <lineage>
        <taxon>Eukaryota</taxon>
        <taxon>Metazoa</taxon>
        <taxon>Chordata</taxon>
        <taxon>Craniata</taxon>
        <taxon>Vertebrata</taxon>
        <taxon>Euteleostomi</taxon>
        <taxon>Actinopterygii</taxon>
        <taxon>Neopterygii</taxon>
        <taxon>Teleostei</taxon>
        <taxon>Anguilliformes</taxon>
        <taxon>Synaphobranchidae</taxon>
        <taxon>Synaphobranchus</taxon>
    </lineage>
</organism>
<accession>A0A9Q1FJ13</accession>
<gene>
    <name evidence="1" type="ORF">SKAU_G00162910</name>
</gene>
<dbReference type="EMBL" id="JAINUF010000005">
    <property type="protein sequence ID" value="KAJ8359766.1"/>
    <property type="molecule type" value="Genomic_DNA"/>
</dbReference>
<dbReference type="Proteomes" id="UP001152622">
    <property type="component" value="Chromosome 5"/>
</dbReference>
<name>A0A9Q1FJ13_SYNKA</name>
<sequence>MRTDESLNNPVLARSRVLSVSAVCFSPRLFGAICALLLERPLKRPRPLRRAGERVRPHLPHRRPLRSSAPPFGWRDICIMTPPFIAAGQPLSFIHQEGDLTAKA</sequence>
<protein>
    <submittedName>
        <fullName evidence="1">Uncharacterized protein</fullName>
    </submittedName>
</protein>
<evidence type="ECO:0000313" key="2">
    <source>
        <dbReference type="Proteomes" id="UP001152622"/>
    </source>
</evidence>
<proteinExistence type="predicted"/>
<reference evidence="1" key="1">
    <citation type="journal article" date="2023" name="Science">
        <title>Genome structures resolve the early diversification of teleost fishes.</title>
        <authorList>
            <person name="Parey E."/>
            <person name="Louis A."/>
            <person name="Montfort J."/>
            <person name="Bouchez O."/>
            <person name="Roques C."/>
            <person name="Iampietro C."/>
            <person name="Lluch J."/>
            <person name="Castinel A."/>
            <person name="Donnadieu C."/>
            <person name="Desvignes T."/>
            <person name="Floi Bucao C."/>
            <person name="Jouanno E."/>
            <person name="Wen M."/>
            <person name="Mejri S."/>
            <person name="Dirks R."/>
            <person name="Jansen H."/>
            <person name="Henkel C."/>
            <person name="Chen W.J."/>
            <person name="Zahm M."/>
            <person name="Cabau C."/>
            <person name="Klopp C."/>
            <person name="Thompson A.W."/>
            <person name="Robinson-Rechavi M."/>
            <person name="Braasch I."/>
            <person name="Lecointre G."/>
            <person name="Bobe J."/>
            <person name="Postlethwait J.H."/>
            <person name="Berthelot C."/>
            <person name="Roest Crollius H."/>
            <person name="Guiguen Y."/>
        </authorList>
    </citation>
    <scope>NUCLEOTIDE SEQUENCE</scope>
    <source>
        <strain evidence="1">WJC10195</strain>
    </source>
</reference>